<keyword evidence="2" id="KW-1185">Reference proteome</keyword>
<reference evidence="1 2" key="1">
    <citation type="submission" date="2024-06" db="EMBL/GenBank/DDBJ databases">
        <title>Flavobacterium spp. isolated from glacier.</title>
        <authorList>
            <person name="Han D."/>
        </authorList>
    </citation>
    <scope>NUCLEOTIDE SEQUENCE [LARGE SCALE GENOMIC DNA]</scope>
    <source>
        <strain evidence="1 2">LS2P90</strain>
    </source>
</reference>
<organism evidence="1 2">
    <name type="scientific">Flavobacterium xylosi</name>
    <dbReference type="NCBI Taxonomy" id="3230415"/>
    <lineage>
        <taxon>Bacteria</taxon>
        <taxon>Pseudomonadati</taxon>
        <taxon>Bacteroidota</taxon>
        <taxon>Flavobacteriia</taxon>
        <taxon>Flavobacteriales</taxon>
        <taxon>Flavobacteriaceae</taxon>
        <taxon>Flavobacterium</taxon>
    </lineage>
</organism>
<evidence type="ECO:0000313" key="1">
    <source>
        <dbReference type="EMBL" id="MFE3867828.1"/>
    </source>
</evidence>
<evidence type="ECO:0000313" key="2">
    <source>
        <dbReference type="Proteomes" id="UP001600109"/>
    </source>
</evidence>
<dbReference type="EMBL" id="JBHZPZ010000006">
    <property type="protein sequence ID" value="MFE3867828.1"/>
    <property type="molecule type" value="Genomic_DNA"/>
</dbReference>
<protein>
    <recommendedName>
        <fullName evidence="3">YARHG domain-containing protein</fullName>
    </recommendedName>
</protein>
<dbReference type="RefSeq" id="WP_379854486.1">
    <property type="nucleotide sequence ID" value="NZ_JBHZPZ010000006.1"/>
</dbReference>
<gene>
    <name evidence="1" type="ORF">ACFX5E_07030</name>
</gene>
<proteinExistence type="predicted"/>
<sequence>MTKYPFSIILIFLSIFSIYSQHKIKETFSEKIIPFVEIYSEKGDLIGVSDINGVISSELENKIYNSKATNLTFVNSSYRTSELTIEKFKNSPVISLNRIAIELDEVVIMKPKTYKYLKLKGYFRSLQINEDRPHYFIDGIVEFYISMKSDKIKMRIISNRSFENKSINQISPTYFFMVAGVPMFNEFTRYQNLNNEYNLKTDNSLKTTILDKETNLEKGTMSTFYNNSNLQLEIISTLKPKIMKLFGMETHYNNYTVNSIYEINDYQKIDLENIIYFKEIRSYEIKRKQKDEFQKVEATHEFYLLEKEYVNELDSKQFDDFYTFKRPSKFEDKYWEKVDNKYFQALPKSIESYIEENLKLIEKSK</sequence>
<evidence type="ECO:0008006" key="3">
    <source>
        <dbReference type="Google" id="ProtNLM"/>
    </source>
</evidence>
<comment type="caution">
    <text evidence="1">The sequence shown here is derived from an EMBL/GenBank/DDBJ whole genome shotgun (WGS) entry which is preliminary data.</text>
</comment>
<dbReference type="Proteomes" id="UP001600109">
    <property type="component" value="Unassembled WGS sequence"/>
</dbReference>
<accession>A0ABW6HUZ8</accession>
<name>A0ABW6HUZ8_9FLAO</name>